<feature type="signal peptide" evidence="1">
    <location>
        <begin position="1"/>
        <end position="19"/>
    </location>
</feature>
<evidence type="ECO:0000313" key="2">
    <source>
        <dbReference type="EMBL" id="MDC8832678.1"/>
    </source>
</evidence>
<dbReference type="EMBL" id="JAQQXP010000003">
    <property type="protein sequence ID" value="MDC8832678.1"/>
    <property type="molecule type" value="Genomic_DNA"/>
</dbReference>
<feature type="chain" id="PRO_5045447709" description="Lipoprotein" evidence="1">
    <location>
        <begin position="20"/>
        <end position="129"/>
    </location>
</feature>
<dbReference type="RefSeq" id="WP_273642531.1">
    <property type="nucleotide sequence ID" value="NZ_JAQQXP010000003.1"/>
</dbReference>
<reference evidence="2 3" key="1">
    <citation type="submission" date="2022-10" db="EMBL/GenBank/DDBJ databases">
        <title>Alteromonas sp. chi3 Genome sequencing.</title>
        <authorList>
            <person name="Park S."/>
        </authorList>
    </citation>
    <scope>NUCLEOTIDE SEQUENCE [LARGE SCALE GENOMIC DNA]</scope>
    <source>
        <strain evidence="3">chi3</strain>
    </source>
</reference>
<gene>
    <name evidence="2" type="ORF">OIK42_18135</name>
</gene>
<accession>A0ABT5L720</accession>
<protein>
    <recommendedName>
        <fullName evidence="4">Lipoprotein</fullName>
    </recommendedName>
</protein>
<comment type="caution">
    <text evidence="2">The sequence shown here is derived from an EMBL/GenBank/DDBJ whole genome shotgun (WGS) entry which is preliminary data.</text>
</comment>
<keyword evidence="3" id="KW-1185">Reference proteome</keyword>
<dbReference type="Proteomes" id="UP001218788">
    <property type="component" value="Unassembled WGS sequence"/>
</dbReference>
<proteinExistence type="predicted"/>
<organism evidence="2 3">
    <name type="scientific">Alteromonas gilva</name>
    <dbReference type="NCBI Taxonomy" id="2987522"/>
    <lineage>
        <taxon>Bacteria</taxon>
        <taxon>Pseudomonadati</taxon>
        <taxon>Pseudomonadota</taxon>
        <taxon>Gammaproteobacteria</taxon>
        <taxon>Alteromonadales</taxon>
        <taxon>Alteromonadaceae</taxon>
        <taxon>Alteromonas/Salinimonas group</taxon>
        <taxon>Alteromonas</taxon>
    </lineage>
</organism>
<name>A0ABT5L720_9ALTE</name>
<evidence type="ECO:0000313" key="3">
    <source>
        <dbReference type="Proteomes" id="UP001218788"/>
    </source>
</evidence>
<sequence>MRKVISSFALLTTVLSLLGCVSQPQNVKSNLPLVNQSYTSVTGQFNEQKTASANSNYAMAIPELNVVSNKPLVIDGKEYQVSASYMSAMGAKCHRLARSNLSGAQEVRPVCHYDSYWLLYPALVSSRVQ</sequence>
<evidence type="ECO:0000256" key="1">
    <source>
        <dbReference type="SAM" id="SignalP"/>
    </source>
</evidence>
<dbReference type="PROSITE" id="PS51257">
    <property type="entry name" value="PROKAR_LIPOPROTEIN"/>
    <property type="match status" value="1"/>
</dbReference>
<evidence type="ECO:0008006" key="4">
    <source>
        <dbReference type="Google" id="ProtNLM"/>
    </source>
</evidence>
<keyword evidence="1" id="KW-0732">Signal</keyword>